<sequence length="120" mass="13566">MKISRRTVDRIRVLLNEEIIIQMKDAPSFTPILLGSDMNVYGMARSFHEMIGGAIDVYAREQLAPTRFSRIVNVHLIEHFDSDPTFIENMRQVAKVHADAPGKLLLIACGDTYAQLVSKH</sequence>
<reference evidence="1 2" key="1">
    <citation type="journal article" date="2013" name="PLoS ONE">
        <title>Lactobacillus paracasei comparative genomics: towards species pan-genome definition and exploitation of diversity.</title>
        <authorList>
            <person name="Smokvina T."/>
            <person name="Wels M."/>
            <person name="Polka J."/>
            <person name="Chervaux C."/>
            <person name="Brisse S."/>
            <person name="Boekhorst J."/>
            <person name="van Hylckama Vlieg J.E."/>
            <person name="Siezen R.J."/>
        </authorList>
    </citation>
    <scope>NUCLEOTIDE SEQUENCE [LARGE SCALE GENOMIC DNA]</scope>
    <source>
        <strain evidence="1 2">Lpp126</strain>
    </source>
</reference>
<proteinExistence type="predicted"/>
<name>S2QU36_LACPA</name>
<dbReference type="AlphaFoldDB" id="S2QU36"/>
<gene>
    <name evidence="1" type="ORF">Lpp126_18157</name>
</gene>
<protein>
    <submittedName>
        <fullName evidence="1">FemAB family protein</fullName>
    </submittedName>
</protein>
<evidence type="ECO:0000313" key="2">
    <source>
        <dbReference type="Proteomes" id="UP000014243"/>
    </source>
</evidence>
<dbReference type="EMBL" id="ANKC01001286">
    <property type="protein sequence ID" value="EPC69577.1"/>
    <property type="molecule type" value="Genomic_DNA"/>
</dbReference>
<dbReference type="Proteomes" id="UP000014243">
    <property type="component" value="Unassembled WGS sequence"/>
</dbReference>
<organism evidence="1 2">
    <name type="scientific">Lacticaseibacillus paracasei subsp. paracasei Lpp126</name>
    <dbReference type="NCBI Taxonomy" id="1256206"/>
    <lineage>
        <taxon>Bacteria</taxon>
        <taxon>Bacillati</taxon>
        <taxon>Bacillota</taxon>
        <taxon>Bacilli</taxon>
        <taxon>Lactobacillales</taxon>
        <taxon>Lactobacillaceae</taxon>
        <taxon>Lacticaseibacillus</taxon>
    </lineage>
</organism>
<evidence type="ECO:0000313" key="1">
    <source>
        <dbReference type="EMBL" id="EPC69577.1"/>
    </source>
</evidence>
<feature type="non-terminal residue" evidence="1">
    <location>
        <position position="120"/>
    </location>
</feature>
<comment type="caution">
    <text evidence="1">The sequence shown here is derived from an EMBL/GenBank/DDBJ whole genome shotgun (WGS) entry which is preliminary data.</text>
</comment>
<accession>S2QU36</accession>